<gene>
    <name evidence="3" type="ORF">NCTC13492_02261</name>
    <name evidence="2" type="ORF">SAMN05421542_4365</name>
</gene>
<accession>A0A2X2WJB7</accession>
<reference evidence="3 5" key="2">
    <citation type="submission" date="2018-06" db="EMBL/GenBank/DDBJ databases">
        <authorList>
            <consortium name="Pathogen Informatics"/>
            <person name="Doyle S."/>
        </authorList>
    </citation>
    <scope>NUCLEOTIDE SEQUENCE [LARGE SCALE GENOMIC DNA]</scope>
    <source>
        <strain evidence="3 5">NCTC13492</strain>
    </source>
</reference>
<keyword evidence="1" id="KW-0812">Transmembrane</keyword>
<evidence type="ECO:0000313" key="4">
    <source>
        <dbReference type="Proteomes" id="UP000199426"/>
    </source>
</evidence>
<proteinExistence type="predicted"/>
<dbReference type="Proteomes" id="UP000199426">
    <property type="component" value="Unassembled WGS sequence"/>
</dbReference>
<evidence type="ECO:0000313" key="5">
    <source>
        <dbReference type="Proteomes" id="UP000251670"/>
    </source>
</evidence>
<dbReference type="RefSeq" id="WP_089739264.1">
    <property type="nucleotide sequence ID" value="NZ_FNEG01000009.1"/>
</dbReference>
<evidence type="ECO:0000313" key="3">
    <source>
        <dbReference type="EMBL" id="SQB43472.1"/>
    </source>
</evidence>
<dbReference type="Proteomes" id="UP000251670">
    <property type="component" value="Unassembled WGS sequence"/>
</dbReference>
<evidence type="ECO:0000313" key="2">
    <source>
        <dbReference type="EMBL" id="SDJ78590.1"/>
    </source>
</evidence>
<dbReference type="AlphaFoldDB" id="A0A2X2WJB7"/>
<evidence type="ECO:0000256" key="1">
    <source>
        <dbReference type="SAM" id="Phobius"/>
    </source>
</evidence>
<name>A0A2X2WJB7_CHRJE</name>
<dbReference type="EMBL" id="FNEG01000009">
    <property type="protein sequence ID" value="SDJ78590.1"/>
    <property type="molecule type" value="Genomic_DNA"/>
</dbReference>
<feature type="transmembrane region" description="Helical" evidence="1">
    <location>
        <begin position="143"/>
        <end position="168"/>
    </location>
</feature>
<dbReference type="EMBL" id="UAWB01000004">
    <property type="protein sequence ID" value="SQB43472.1"/>
    <property type="molecule type" value="Genomic_DNA"/>
</dbReference>
<dbReference type="InterPro" id="IPR046491">
    <property type="entry name" value="DUF6584"/>
</dbReference>
<dbReference type="OrthoDB" id="1377220at2"/>
<organism evidence="3 5">
    <name type="scientific">Chryseobacterium jejuense</name>
    <dbReference type="NCBI Taxonomy" id="445960"/>
    <lineage>
        <taxon>Bacteria</taxon>
        <taxon>Pseudomonadati</taxon>
        <taxon>Bacteroidota</taxon>
        <taxon>Flavobacteriia</taxon>
        <taxon>Flavobacteriales</taxon>
        <taxon>Weeksellaceae</taxon>
        <taxon>Chryseobacterium group</taxon>
        <taxon>Chryseobacterium</taxon>
    </lineage>
</organism>
<keyword evidence="1" id="KW-0472">Membrane</keyword>
<sequence length="177" mass="20340">MRNLFDKVEQDLKEGKKKKACDRLRNLINQFPDDLSLRKKLGQIYYDAGFLDEAGKFWMLSEHENKEMKIAVELYRKTLSNSGNAILKDVVFRGNKAQLNEYARKVLTELEQDSLKKTKHIPDFKPKTRAKGNYSIPKNNQSFLTTVGLCLLVGFVIALPILGIVKLLELISLLFSY</sequence>
<evidence type="ECO:0008006" key="6">
    <source>
        <dbReference type="Google" id="ProtNLM"/>
    </source>
</evidence>
<reference evidence="2 4" key="1">
    <citation type="submission" date="2016-10" db="EMBL/GenBank/DDBJ databases">
        <authorList>
            <person name="Varghese N."/>
            <person name="Submissions S."/>
        </authorList>
    </citation>
    <scope>NUCLEOTIDE SEQUENCE [LARGE SCALE GENOMIC DNA]</scope>
    <source>
        <strain evidence="2 4">DSM 19299</strain>
    </source>
</reference>
<dbReference type="STRING" id="445960.SAMN05421542_4365"/>
<dbReference type="Pfam" id="PF20225">
    <property type="entry name" value="DUF6584"/>
    <property type="match status" value="1"/>
</dbReference>
<keyword evidence="4" id="KW-1185">Reference proteome</keyword>
<protein>
    <recommendedName>
        <fullName evidence="6">Tetratricopeptide repeat protein</fullName>
    </recommendedName>
</protein>
<keyword evidence="1" id="KW-1133">Transmembrane helix</keyword>